<accession>A0A815FQN1</accession>
<name>A0A815FQN1_9BILA</name>
<feature type="region of interest" description="Disordered" evidence="1">
    <location>
        <begin position="1"/>
        <end position="30"/>
    </location>
</feature>
<reference evidence="2" key="1">
    <citation type="submission" date="2021-02" db="EMBL/GenBank/DDBJ databases">
        <authorList>
            <person name="Nowell W R."/>
        </authorList>
    </citation>
    <scope>NUCLEOTIDE SEQUENCE</scope>
</reference>
<evidence type="ECO:0000313" key="2">
    <source>
        <dbReference type="EMBL" id="CAF1329749.1"/>
    </source>
</evidence>
<organism evidence="2 4">
    <name type="scientific">Rotaria sordida</name>
    <dbReference type="NCBI Taxonomy" id="392033"/>
    <lineage>
        <taxon>Eukaryota</taxon>
        <taxon>Metazoa</taxon>
        <taxon>Spiralia</taxon>
        <taxon>Gnathifera</taxon>
        <taxon>Rotifera</taxon>
        <taxon>Eurotatoria</taxon>
        <taxon>Bdelloidea</taxon>
        <taxon>Philodinida</taxon>
        <taxon>Philodinidae</taxon>
        <taxon>Rotaria</taxon>
    </lineage>
</organism>
<evidence type="ECO:0000313" key="4">
    <source>
        <dbReference type="Proteomes" id="UP000663854"/>
    </source>
</evidence>
<dbReference type="PANTHER" id="PTHR35081:SF1">
    <property type="entry name" value="COILED-COIL DOMAIN-CONTAINING PROTEIN 105"/>
    <property type="match status" value="1"/>
</dbReference>
<dbReference type="Proteomes" id="UP000663870">
    <property type="component" value="Unassembled WGS sequence"/>
</dbReference>
<dbReference type="PANTHER" id="PTHR35081">
    <property type="entry name" value="COILED-COIL DOMAIN-CONTAINING PROTEIN 105"/>
    <property type="match status" value="1"/>
</dbReference>
<dbReference type="Proteomes" id="UP000663854">
    <property type="component" value="Unassembled WGS sequence"/>
</dbReference>
<dbReference type="InterPro" id="IPR038949">
    <property type="entry name" value="TEKTL1"/>
</dbReference>
<evidence type="ECO:0000313" key="3">
    <source>
        <dbReference type="EMBL" id="CAF1590892.1"/>
    </source>
</evidence>
<gene>
    <name evidence="3" type="ORF">JXQ802_LOCUS47224</name>
    <name evidence="2" type="ORF">PYM288_LOCUS31347</name>
</gene>
<keyword evidence="5" id="KW-1185">Reference proteome</keyword>
<evidence type="ECO:0000313" key="5">
    <source>
        <dbReference type="Proteomes" id="UP000663870"/>
    </source>
</evidence>
<dbReference type="EMBL" id="CAJNOH010003262">
    <property type="protein sequence ID" value="CAF1329749.1"/>
    <property type="molecule type" value="Genomic_DNA"/>
</dbReference>
<comment type="caution">
    <text evidence="2">The sequence shown here is derived from an EMBL/GenBank/DDBJ whole genome shotgun (WGS) entry which is preliminary data.</text>
</comment>
<dbReference type="EMBL" id="CAJNOL010004577">
    <property type="protein sequence ID" value="CAF1590892.1"/>
    <property type="molecule type" value="Genomic_DNA"/>
</dbReference>
<evidence type="ECO:0000256" key="1">
    <source>
        <dbReference type="SAM" id="MobiDB-lite"/>
    </source>
</evidence>
<dbReference type="AlphaFoldDB" id="A0A815FQN1"/>
<sequence>MTNSSRPNTPCHMQRPSLIEDDDDHTNNKNGKQLLSRSLTFDKQPLKQKRIKRLSRPSPAIIEQQLQCLDRSLLINSGIDPLPYVRDMLNELSNTEAFLYARQCRIVVGKLRLCWSDVNEEIKSLLKHKENTEAAIEHIRKDLIINKESKLDEVRQHVTKIGREHLNWHFLKNNLQQHQPPLTVLPQLLSTLGFRLPRTPQNNPITSSNSNLNNTNISTEATLLNENSLPLVGNLLVFTSDVIQVYQDATKLIEESCEIKKQTMNQIKDAKAYSLTVHQSIAQKLADIIT</sequence>
<protein>
    <submittedName>
        <fullName evidence="2">Uncharacterized protein</fullName>
    </submittedName>
</protein>
<proteinExistence type="predicted"/>